<reference evidence="5 6" key="1">
    <citation type="journal article" date="2014" name="Genome Announc.">
        <title>Draft Genome Sequence of the Haloacid-Degrading Burkholderia caribensis Strain MBA4.</title>
        <authorList>
            <person name="Pan Y."/>
            <person name="Kong K.F."/>
            <person name="Tsang J.S."/>
        </authorList>
    </citation>
    <scope>NUCLEOTIDE SEQUENCE [LARGE SCALE GENOMIC DNA]</scope>
    <source>
        <strain evidence="5 6">MBA4</strain>
    </source>
</reference>
<dbReference type="PROSITE" id="PS01124">
    <property type="entry name" value="HTH_ARAC_FAMILY_2"/>
    <property type="match status" value="1"/>
</dbReference>
<dbReference type="SMART" id="SM00342">
    <property type="entry name" value="HTH_ARAC"/>
    <property type="match status" value="1"/>
</dbReference>
<dbReference type="PANTHER" id="PTHR46796">
    <property type="entry name" value="HTH-TYPE TRANSCRIPTIONAL ACTIVATOR RHAS-RELATED"/>
    <property type="match status" value="1"/>
</dbReference>
<evidence type="ECO:0000256" key="3">
    <source>
        <dbReference type="ARBA" id="ARBA00023163"/>
    </source>
</evidence>
<dbReference type="GO" id="GO:0043565">
    <property type="term" value="F:sequence-specific DNA binding"/>
    <property type="evidence" value="ECO:0007669"/>
    <property type="project" value="InterPro"/>
</dbReference>
<dbReference type="InterPro" id="IPR009057">
    <property type="entry name" value="Homeodomain-like_sf"/>
</dbReference>
<dbReference type="Gene3D" id="1.10.10.60">
    <property type="entry name" value="Homeodomain-like"/>
    <property type="match status" value="1"/>
</dbReference>
<evidence type="ECO:0000256" key="1">
    <source>
        <dbReference type="ARBA" id="ARBA00023015"/>
    </source>
</evidence>
<dbReference type="AlphaFoldDB" id="A0A0N7JV57"/>
<evidence type="ECO:0000313" key="5">
    <source>
        <dbReference type="EMBL" id="ALL68285.1"/>
    </source>
</evidence>
<feature type="domain" description="HTH araC/xylS-type" evidence="4">
    <location>
        <begin position="78"/>
        <end position="176"/>
    </location>
</feature>
<dbReference type="GO" id="GO:0003700">
    <property type="term" value="F:DNA-binding transcription factor activity"/>
    <property type="evidence" value="ECO:0007669"/>
    <property type="project" value="InterPro"/>
</dbReference>
<keyword evidence="3" id="KW-0804">Transcription</keyword>
<dbReference type="PANTHER" id="PTHR46796:SF7">
    <property type="entry name" value="ARAC FAMILY TRANSCRIPTIONAL REGULATOR"/>
    <property type="match status" value="1"/>
</dbReference>
<dbReference type="SUPFAM" id="SSF46689">
    <property type="entry name" value="Homeodomain-like"/>
    <property type="match status" value="2"/>
</dbReference>
<evidence type="ECO:0000256" key="2">
    <source>
        <dbReference type="ARBA" id="ARBA00023125"/>
    </source>
</evidence>
<evidence type="ECO:0000313" key="6">
    <source>
        <dbReference type="Proteomes" id="UP000019146"/>
    </source>
</evidence>
<sequence length="185" mass="20094">MVVRAGRRDESSDGKQVSSQLNELVGLMRAESMAEELGSSAILNALSAALFALMLRTASEAATPPAGLLALASQPRLAPALNAMFNNPRHNWGLEELADLCNMSRATIVRQFNEKIGRSANELLTDIRMTIAGNALRDKSNSTDAVAEDVGYQSIAAFRRAFTRHTGKTPGEWRRSFSELDAEQT</sequence>
<dbReference type="InterPro" id="IPR018060">
    <property type="entry name" value="HTH_AraC"/>
</dbReference>
<keyword evidence="2" id="KW-0238">DNA-binding</keyword>
<dbReference type="InterPro" id="IPR050204">
    <property type="entry name" value="AraC_XylS_family_regulators"/>
</dbReference>
<protein>
    <submittedName>
        <fullName evidence="5">Transcriptional regulator, AraC family</fullName>
    </submittedName>
</protein>
<keyword evidence="1" id="KW-0805">Transcription regulation</keyword>
<dbReference type="Pfam" id="PF12833">
    <property type="entry name" value="HTH_18"/>
    <property type="match status" value="1"/>
</dbReference>
<organism evidence="5 6">
    <name type="scientific">Paraburkholderia caribensis MBA4</name>
    <dbReference type="NCBI Taxonomy" id="1323664"/>
    <lineage>
        <taxon>Bacteria</taxon>
        <taxon>Pseudomonadati</taxon>
        <taxon>Pseudomonadota</taxon>
        <taxon>Betaproteobacteria</taxon>
        <taxon>Burkholderiales</taxon>
        <taxon>Burkholderiaceae</taxon>
        <taxon>Paraburkholderia</taxon>
    </lineage>
</organism>
<dbReference type="EMBL" id="CP012747">
    <property type="protein sequence ID" value="ALL68285.1"/>
    <property type="molecule type" value="Genomic_DNA"/>
</dbReference>
<proteinExistence type="predicted"/>
<dbReference type="Proteomes" id="UP000019146">
    <property type="component" value="Chromosome 2"/>
</dbReference>
<dbReference type="KEGG" id="bcai:K788_0000626"/>
<gene>
    <name evidence="5" type="ORF">K788_0000626</name>
</gene>
<name>A0A0N7JV57_9BURK</name>
<evidence type="ECO:0000259" key="4">
    <source>
        <dbReference type="PROSITE" id="PS01124"/>
    </source>
</evidence>
<accession>A0A0N7JV57</accession>